<name>E3Q488_COLGM</name>
<feature type="compositionally biased region" description="Basic and acidic residues" evidence="1">
    <location>
        <begin position="19"/>
        <end position="30"/>
    </location>
</feature>
<dbReference type="RefSeq" id="XP_008089420.1">
    <property type="nucleotide sequence ID" value="XM_008091229.1"/>
</dbReference>
<evidence type="ECO:0000256" key="1">
    <source>
        <dbReference type="SAM" id="MobiDB-lite"/>
    </source>
</evidence>
<keyword evidence="3" id="KW-1185">Reference proteome</keyword>
<evidence type="ECO:0000313" key="2">
    <source>
        <dbReference type="EMBL" id="EFQ25400.1"/>
    </source>
</evidence>
<reference evidence="3" key="1">
    <citation type="journal article" date="2012" name="Nat. Genet.">
        <title>Lifestyle transitions in plant pathogenic Colletotrichum fungi deciphered by genome and transcriptome analyses.</title>
        <authorList>
            <person name="O'Connell R.J."/>
            <person name="Thon M.R."/>
            <person name="Hacquard S."/>
            <person name="Amyotte S.G."/>
            <person name="Kleemann J."/>
            <person name="Torres M.F."/>
            <person name="Damm U."/>
            <person name="Buiate E.A."/>
            <person name="Epstein L."/>
            <person name="Alkan N."/>
            <person name="Altmueller J."/>
            <person name="Alvarado-Balderrama L."/>
            <person name="Bauser C.A."/>
            <person name="Becker C."/>
            <person name="Birren B.W."/>
            <person name="Chen Z."/>
            <person name="Choi J."/>
            <person name="Crouch J.A."/>
            <person name="Duvick J.P."/>
            <person name="Farman M.A."/>
            <person name="Gan P."/>
            <person name="Heiman D."/>
            <person name="Henrissat B."/>
            <person name="Howard R.J."/>
            <person name="Kabbage M."/>
            <person name="Koch C."/>
            <person name="Kracher B."/>
            <person name="Kubo Y."/>
            <person name="Law A.D."/>
            <person name="Lebrun M.-H."/>
            <person name="Lee Y.-H."/>
            <person name="Miyara I."/>
            <person name="Moore N."/>
            <person name="Neumann U."/>
            <person name="Nordstroem K."/>
            <person name="Panaccione D.G."/>
            <person name="Panstruga R."/>
            <person name="Place M."/>
            <person name="Proctor R.H."/>
            <person name="Prusky D."/>
            <person name="Rech G."/>
            <person name="Reinhardt R."/>
            <person name="Rollins J.A."/>
            <person name="Rounsley S."/>
            <person name="Schardl C.L."/>
            <person name="Schwartz D.C."/>
            <person name="Shenoy N."/>
            <person name="Shirasu K."/>
            <person name="Sikhakolli U.R."/>
            <person name="Stueber K."/>
            <person name="Sukno S.A."/>
            <person name="Sweigard J.A."/>
            <person name="Takano Y."/>
            <person name="Takahara H."/>
            <person name="Trail F."/>
            <person name="van der Does H.C."/>
            <person name="Voll L.M."/>
            <person name="Will I."/>
            <person name="Young S."/>
            <person name="Zeng Q."/>
            <person name="Zhang J."/>
            <person name="Zhou S."/>
            <person name="Dickman M.B."/>
            <person name="Schulze-Lefert P."/>
            <person name="Ver Loren van Themaat E."/>
            <person name="Ma L.-J."/>
            <person name="Vaillancourt L.J."/>
        </authorList>
    </citation>
    <scope>NUCLEOTIDE SEQUENCE [LARGE SCALE GENOMIC DNA]</scope>
    <source>
        <strain evidence="3">M1.001 / M2 / FGSC 10212</strain>
    </source>
</reference>
<sequence>TTNANTTAASPDNTLTSPHTEEKERERETHRCRAVHVKAILRGQPRFRLLVPLFLHTGTLQKEYQDNMSSLIIGSLGIREQDPPQPSGPASTRPTTTPAVSASTN</sequence>
<feature type="non-terminal residue" evidence="2">
    <location>
        <position position="1"/>
    </location>
</feature>
<dbReference type="GeneID" id="24405909"/>
<organism evidence="3">
    <name type="scientific">Colletotrichum graminicola (strain M1.001 / M2 / FGSC 10212)</name>
    <name type="common">Maize anthracnose fungus</name>
    <name type="synonym">Glomerella graminicola</name>
    <dbReference type="NCBI Taxonomy" id="645133"/>
    <lineage>
        <taxon>Eukaryota</taxon>
        <taxon>Fungi</taxon>
        <taxon>Dikarya</taxon>
        <taxon>Ascomycota</taxon>
        <taxon>Pezizomycotina</taxon>
        <taxon>Sordariomycetes</taxon>
        <taxon>Hypocreomycetidae</taxon>
        <taxon>Glomerellales</taxon>
        <taxon>Glomerellaceae</taxon>
        <taxon>Colletotrichum</taxon>
        <taxon>Colletotrichum graminicola species complex</taxon>
    </lineage>
</organism>
<feature type="compositionally biased region" description="Polar residues" evidence="1">
    <location>
        <begin position="88"/>
        <end position="105"/>
    </location>
</feature>
<gene>
    <name evidence="2" type="ORF">GLRG_00544</name>
</gene>
<feature type="region of interest" description="Disordered" evidence="1">
    <location>
        <begin position="1"/>
        <end position="30"/>
    </location>
</feature>
<dbReference type="EMBL" id="GG697332">
    <property type="protein sequence ID" value="EFQ25400.1"/>
    <property type="molecule type" value="Genomic_DNA"/>
</dbReference>
<dbReference type="AlphaFoldDB" id="E3Q488"/>
<dbReference type="VEuPathDB" id="FungiDB:GLRG_00544"/>
<accession>E3Q488</accession>
<dbReference type="Proteomes" id="UP000008782">
    <property type="component" value="Unassembled WGS sequence"/>
</dbReference>
<dbReference type="HOGENOM" id="CLU_2242869_0_0_1"/>
<evidence type="ECO:0000313" key="3">
    <source>
        <dbReference type="Proteomes" id="UP000008782"/>
    </source>
</evidence>
<protein>
    <submittedName>
        <fullName evidence="2">Uncharacterized protein</fullName>
    </submittedName>
</protein>
<feature type="compositionally biased region" description="Polar residues" evidence="1">
    <location>
        <begin position="1"/>
        <end position="18"/>
    </location>
</feature>
<feature type="region of interest" description="Disordered" evidence="1">
    <location>
        <begin position="75"/>
        <end position="105"/>
    </location>
</feature>
<proteinExistence type="predicted"/>